<sequence length="261" mass="29747">MCVVDGHQTTQIKNQTPVTYGPGDVIIISPGTLHVNYNASKSESMTYCCIHFNIESLKLRAEIIRDIANIPIMSDNDLAKVASDTLKEMLGYTGDKDLTREERDLRIEITFYNFLIQIIHSLPEFSNKNSAKYTEREAQVARSMATLIENGIDNNEPEALNVGRICQSLNISTGYGHRVFRRVYGSTPLHFIEEQKYSKAKMLLGIPDYSIEEVAYMTGFNSLSNFSKQFKKWANLTPSKYQQQVLHKRKVRAIKESGFFE</sequence>
<dbReference type="Gene3D" id="1.10.10.60">
    <property type="entry name" value="Homeodomain-like"/>
    <property type="match status" value="2"/>
</dbReference>
<dbReference type="PROSITE" id="PS01124">
    <property type="entry name" value="HTH_ARAC_FAMILY_2"/>
    <property type="match status" value="1"/>
</dbReference>
<evidence type="ECO:0000256" key="1">
    <source>
        <dbReference type="ARBA" id="ARBA00023015"/>
    </source>
</evidence>
<evidence type="ECO:0000313" key="6">
    <source>
        <dbReference type="Proteomes" id="UP000051820"/>
    </source>
</evidence>
<dbReference type="InterPro" id="IPR003313">
    <property type="entry name" value="AraC-bd"/>
</dbReference>
<dbReference type="AlphaFoldDB" id="A0A0R1W217"/>
<feature type="domain" description="HTH araC/xylS-type" evidence="4">
    <location>
        <begin position="142"/>
        <end position="244"/>
    </location>
</feature>
<accession>A0A0R1W217</accession>
<dbReference type="RefSeq" id="WP_010622339.1">
    <property type="nucleotide sequence ID" value="NZ_AZGF01000031.1"/>
</dbReference>
<dbReference type="Gene3D" id="2.60.120.10">
    <property type="entry name" value="Jelly Rolls"/>
    <property type="match status" value="1"/>
</dbReference>
<proteinExistence type="predicted"/>
<dbReference type="Pfam" id="PF02311">
    <property type="entry name" value="AraC_binding"/>
    <property type="match status" value="1"/>
</dbReference>
<dbReference type="SUPFAM" id="SSF51215">
    <property type="entry name" value="Regulatory protein AraC"/>
    <property type="match status" value="1"/>
</dbReference>
<keyword evidence="3" id="KW-0804">Transcription</keyword>
<name>A0A0R1W217_9LACO</name>
<dbReference type="InterPro" id="IPR014710">
    <property type="entry name" value="RmlC-like_jellyroll"/>
</dbReference>
<dbReference type="Pfam" id="PF12833">
    <property type="entry name" value="HTH_18"/>
    <property type="match status" value="1"/>
</dbReference>
<dbReference type="InterPro" id="IPR037923">
    <property type="entry name" value="HTH-like"/>
</dbReference>
<gene>
    <name evidence="5" type="ORF">FD16_GL001440</name>
</gene>
<dbReference type="STRING" id="1423807.FD16_GL001440"/>
<dbReference type="GO" id="GO:0043565">
    <property type="term" value="F:sequence-specific DNA binding"/>
    <property type="evidence" value="ECO:0007669"/>
    <property type="project" value="InterPro"/>
</dbReference>
<dbReference type="InterPro" id="IPR009057">
    <property type="entry name" value="Homeodomain-like_sf"/>
</dbReference>
<dbReference type="Proteomes" id="UP000051820">
    <property type="component" value="Unassembled WGS sequence"/>
</dbReference>
<keyword evidence="6" id="KW-1185">Reference proteome</keyword>
<protein>
    <submittedName>
        <fullName evidence="5">AraC family transcriptional regulator</fullName>
    </submittedName>
</protein>
<dbReference type="SUPFAM" id="SSF46689">
    <property type="entry name" value="Homeodomain-like"/>
    <property type="match status" value="1"/>
</dbReference>
<dbReference type="PATRIC" id="fig|1423807.3.peg.1467"/>
<evidence type="ECO:0000256" key="2">
    <source>
        <dbReference type="ARBA" id="ARBA00023125"/>
    </source>
</evidence>
<keyword evidence="1" id="KW-0805">Transcription regulation</keyword>
<dbReference type="eggNOG" id="COG2207">
    <property type="taxonomic scope" value="Bacteria"/>
</dbReference>
<dbReference type="InterPro" id="IPR018060">
    <property type="entry name" value="HTH_AraC"/>
</dbReference>
<dbReference type="SMART" id="SM00342">
    <property type="entry name" value="HTH_ARAC"/>
    <property type="match status" value="1"/>
</dbReference>
<dbReference type="PANTHER" id="PTHR43280:SF28">
    <property type="entry name" value="HTH-TYPE TRANSCRIPTIONAL ACTIVATOR RHAS"/>
    <property type="match status" value="1"/>
</dbReference>
<reference evidence="5 6" key="1">
    <citation type="journal article" date="2015" name="Genome Announc.">
        <title>Expanding the biotechnology potential of lactobacilli through comparative genomics of 213 strains and associated genera.</title>
        <authorList>
            <person name="Sun Z."/>
            <person name="Harris H.M."/>
            <person name="McCann A."/>
            <person name="Guo C."/>
            <person name="Argimon S."/>
            <person name="Zhang W."/>
            <person name="Yang X."/>
            <person name="Jeffery I.B."/>
            <person name="Cooney J.C."/>
            <person name="Kagawa T.F."/>
            <person name="Liu W."/>
            <person name="Song Y."/>
            <person name="Salvetti E."/>
            <person name="Wrobel A."/>
            <person name="Rasinkangas P."/>
            <person name="Parkhill J."/>
            <person name="Rea M.C."/>
            <person name="O'Sullivan O."/>
            <person name="Ritari J."/>
            <person name="Douillard F.P."/>
            <person name="Paul Ross R."/>
            <person name="Yang R."/>
            <person name="Briner A.E."/>
            <person name="Felis G.E."/>
            <person name="de Vos W.M."/>
            <person name="Barrangou R."/>
            <person name="Klaenhammer T.R."/>
            <person name="Caufield P.W."/>
            <person name="Cui Y."/>
            <person name="Zhang H."/>
            <person name="O'Toole P.W."/>
        </authorList>
    </citation>
    <scope>NUCLEOTIDE SEQUENCE [LARGE SCALE GENOMIC DNA]</scope>
    <source>
        <strain evidence="5 6">DSM 5007</strain>
    </source>
</reference>
<dbReference type="EMBL" id="AZGF01000031">
    <property type="protein sequence ID" value="KRM10171.1"/>
    <property type="molecule type" value="Genomic_DNA"/>
</dbReference>
<dbReference type="PRINTS" id="PR00032">
    <property type="entry name" value="HTHARAC"/>
</dbReference>
<keyword evidence="2" id="KW-0238">DNA-binding</keyword>
<evidence type="ECO:0000256" key="3">
    <source>
        <dbReference type="ARBA" id="ARBA00023163"/>
    </source>
</evidence>
<dbReference type="InterPro" id="IPR020449">
    <property type="entry name" value="Tscrpt_reg_AraC-type_HTH"/>
</dbReference>
<dbReference type="PANTHER" id="PTHR43280">
    <property type="entry name" value="ARAC-FAMILY TRANSCRIPTIONAL REGULATOR"/>
    <property type="match status" value="1"/>
</dbReference>
<organism evidence="5 6">
    <name type="scientific">Paucilactobacillus suebicus DSM 5007 = KCTC 3549</name>
    <dbReference type="NCBI Taxonomy" id="1423807"/>
    <lineage>
        <taxon>Bacteria</taxon>
        <taxon>Bacillati</taxon>
        <taxon>Bacillota</taxon>
        <taxon>Bacilli</taxon>
        <taxon>Lactobacillales</taxon>
        <taxon>Lactobacillaceae</taxon>
        <taxon>Paucilactobacillus</taxon>
    </lineage>
</organism>
<comment type="caution">
    <text evidence="5">The sequence shown here is derived from an EMBL/GenBank/DDBJ whole genome shotgun (WGS) entry which is preliminary data.</text>
</comment>
<evidence type="ECO:0000313" key="5">
    <source>
        <dbReference type="EMBL" id="KRM10171.1"/>
    </source>
</evidence>
<dbReference type="GO" id="GO:0003700">
    <property type="term" value="F:DNA-binding transcription factor activity"/>
    <property type="evidence" value="ECO:0007669"/>
    <property type="project" value="InterPro"/>
</dbReference>
<evidence type="ECO:0000259" key="4">
    <source>
        <dbReference type="PROSITE" id="PS01124"/>
    </source>
</evidence>